<gene>
    <name evidence="1" type="ORF">SCP_0105270</name>
</gene>
<name>A0A401G669_9APHY</name>
<dbReference type="RefSeq" id="XP_027608560.1">
    <property type="nucleotide sequence ID" value="XM_027752759.1"/>
</dbReference>
<dbReference type="GeneID" id="38774564"/>
<reference evidence="1 2" key="1">
    <citation type="journal article" date="2018" name="Sci. Rep.">
        <title>Genome sequence of the cauliflower mushroom Sparassis crispa (Hanabiratake) and its association with beneficial usage.</title>
        <authorList>
            <person name="Kiyama R."/>
            <person name="Furutani Y."/>
            <person name="Kawaguchi K."/>
            <person name="Nakanishi T."/>
        </authorList>
    </citation>
    <scope>NUCLEOTIDE SEQUENCE [LARGE SCALE GENOMIC DNA]</scope>
</reference>
<proteinExistence type="predicted"/>
<keyword evidence="2" id="KW-1185">Reference proteome</keyword>
<protein>
    <submittedName>
        <fullName evidence="1">Uncharacterized protein</fullName>
    </submittedName>
</protein>
<dbReference type="AlphaFoldDB" id="A0A401G669"/>
<organism evidence="1 2">
    <name type="scientific">Sparassis crispa</name>
    <dbReference type="NCBI Taxonomy" id="139825"/>
    <lineage>
        <taxon>Eukaryota</taxon>
        <taxon>Fungi</taxon>
        <taxon>Dikarya</taxon>
        <taxon>Basidiomycota</taxon>
        <taxon>Agaricomycotina</taxon>
        <taxon>Agaricomycetes</taxon>
        <taxon>Polyporales</taxon>
        <taxon>Sparassidaceae</taxon>
        <taxon>Sparassis</taxon>
    </lineage>
</organism>
<comment type="caution">
    <text evidence="1">The sequence shown here is derived from an EMBL/GenBank/DDBJ whole genome shotgun (WGS) entry which is preliminary data.</text>
</comment>
<dbReference type="EMBL" id="BFAD01000001">
    <property type="protein sequence ID" value="GBE77647.1"/>
    <property type="molecule type" value="Genomic_DNA"/>
</dbReference>
<evidence type="ECO:0000313" key="2">
    <source>
        <dbReference type="Proteomes" id="UP000287166"/>
    </source>
</evidence>
<dbReference type="InParanoid" id="A0A401G669"/>
<accession>A0A401G669</accession>
<dbReference type="Proteomes" id="UP000287166">
    <property type="component" value="Unassembled WGS sequence"/>
</dbReference>
<evidence type="ECO:0000313" key="1">
    <source>
        <dbReference type="EMBL" id="GBE77647.1"/>
    </source>
</evidence>
<sequence length="161" mass="18332">MEWPARRWPGIPGERRLKLGSTTGAQKLSDDRHNIPLFLSQHALFQCVHLATVPVSHKYSPASESLTLRSVIGTRPLPNCYEYDPQTWTPLTPLLTSEFHNPWSLSPQLLEINTPEGIPPWMQRQTNLREARGGHRNQSVQVATPPSNRPLVVLAERYRLE</sequence>